<sequence length="403" mass="42712">MIRGLIVFEDARWADLQPLTDALPTPALAFGAGTLASRWMEQARLPLAALEARAAVAAAWAGPAVTARPADSDEVLAVNAVALPGAWLDQVRGGRTPAVWLAHDRVVAARAPWSALTGGLGRGDFERFLLSLGIPTFAVEAPVLRFAWDLIEHNPIALARDLDEPGSIAGEVHATAVMLEPQRISIAAGARIEALTVLDARAGPIRIGARAVIQSHSLVIGPCAIGDGTQILGGVVGNSTFGPQCRIAGEVDACIWQGYANKRHHGFVGHSVIGEWVNLGALTTTSDLKNNYGEVKVWVGERELATGSNKVGSILGAHVKTGIGTLLPTGAAIGVGANLFGGGRFAPKRVVSFAWWDGERTVEHELEKFLATARIAMSRRARELLAADENLWRQVHAATRRKP</sequence>
<reference evidence="3 4" key="1">
    <citation type="submission" date="2020-04" db="EMBL/GenBank/DDBJ databases">
        <title>Metagenomic profiling of ammonia- and methane-oxidizing microorganisms in a Dutch drinking water treatment plant.</title>
        <authorList>
            <person name="Poghosyan L."/>
            <person name="Leucker S."/>
        </authorList>
    </citation>
    <scope>NUCLEOTIDE SEQUENCE [LARGE SCALE GENOMIC DNA]</scope>
    <source>
        <strain evidence="3">S-RSF-IL-03</strain>
    </source>
</reference>
<dbReference type="GO" id="GO:0016746">
    <property type="term" value="F:acyltransferase activity"/>
    <property type="evidence" value="ECO:0007669"/>
    <property type="project" value="UniProtKB-KW"/>
</dbReference>
<evidence type="ECO:0000313" key="4">
    <source>
        <dbReference type="Proteomes" id="UP000580839"/>
    </source>
</evidence>
<dbReference type="AlphaFoldDB" id="A0A849SI62"/>
<comment type="caution">
    <text evidence="3">The sequence shown here is derived from an EMBL/GenBank/DDBJ whole genome shotgun (WGS) entry which is preliminary data.</text>
</comment>
<gene>
    <name evidence="3" type="ORF">HOP12_13050</name>
</gene>
<proteinExistence type="predicted"/>
<dbReference type="Proteomes" id="UP000580839">
    <property type="component" value="Unassembled WGS sequence"/>
</dbReference>
<dbReference type="GO" id="GO:0016779">
    <property type="term" value="F:nucleotidyltransferase activity"/>
    <property type="evidence" value="ECO:0007669"/>
    <property type="project" value="UniProtKB-ARBA"/>
</dbReference>
<protein>
    <recommendedName>
        <fullName evidence="5">Glucose-1-phosphate thymidylyltransferase</fullName>
    </recommendedName>
</protein>
<dbReference type="NCBIfam" id="TIGR03991">
    <property type="entry name" value="alt_bact_glmU"/>
    <property type="match status" value="1"/>
</dbReference>
<dbReference type="SUPFAM" id="SSF51161">
    <property type="entry name" value="Trimeric LpxA-like enzymes"/>
    <property type="match status" value="1"/>
</dbReference>
<name>A0A849SI62_UNCEI</name>
<dbReference type="InterPro" id="IPR011004">
    <property type="entry name" value="Trimer_LpxA-like_sf"/>
</dbReference>
<dbReference type="InterPro" id="IPR023917">
    <property type="entry name" value="Bifunctiontional_GlmU_bac-type"/>
</dbReference>
<dbReference type="PANTHER" id="PTHR43584:SF9">
    <property type="entry name" value="TRANSFERASE HEXAPEPTIDE REPEAT CONTAINING PROTEIN"/>
    <property type="match status" value="1"/>
</dbReference>
<evidence type="ECO:0000256" key="1">
    <source>
        <dbReference type="ARBA" id="ARBA00022679"/>
    </source>
</evidence>
<evidence type="ECO:0000256" key="2">
    <source>
        <dbReference type="ARBA" id="ARBA00023315"/>
    </source>
</evidence>
<dbReference type="InterPro" id="IPR050065">
    <property type="entry name" value="GlmU-like"/>
</dbReference>
<evidence type="ECO:0000313" key="3">
    <source>
        <dbReference type="EMBL" id="NOT35072.1"/>
    </source>
</evidence>
<keyword evidence="2" id="KW-0012">Acyltransferase</keyword>
<dbReference type="Pfam" id="PF13562">
    <property type="entry name" value="NTP_transf_4"/>
    <property type="match status" value="1"/>
</dbReference>
<keyword evidence="1" id="KW-0808">Transferase</keyword>
<organism evidence="3 4">
    <name type="scientific">Eiseniibacteriota bacterium</name>
    <dbReference type="NCBI Taxonomy" id="2212470"/>
    <lineage>
        <taxon>Bacteria</taxon>
        <taxon>Candidatus Eiseniibacteriota</taxon>
    </lineage>
</organism>
<dbReference type="Gene3D" id="2.160.10.10">
    <property type="entry name" value="Hexapeptide repeat proteins"/>
    <property type="match status" value="1"/>
</dbReference>
<dbReference type="PANTHER" id="PTHR43584">
    <property type="entry name" value="NUCLEOTIDYL TRANSFERASE"/>
    <property type="match status" value="1"/>
</dbReference>
<dbReference type="EMBL" id="JABFRW010000171">
    <property type="protein sequence ID" value="NOT35072.1"/>
    <property type="molecule type" value="Genomic_DNA"/>
</dbReference>
<evidence type="ECO:0008006" key="5">
    <source>
        <dbReference type="Google" id="ProtNLM"/>
    </source>
</evidence>
<accession>A0A849SI62</accession>